<evidence type="ECO:0000313" key="3">
    <source>
        <dbReference type="EMBL" id="TKT71980.1"/>
    </source>
</evidence>
<dbReference type="PANTHER" id="PTHR48090">
    <property type="entry name" value="UNDECAPRENYL-PHOSPHATE 4-DEOXY-4-FORMAMIDO-L-ARABINOSE TRANSFERASE-RELATED"/>
    <property type="match status" value="1"/>
</dbReference>
<evidence type="ECO:0000256" key="1">
    <source>
        <dbReference type="SAM" id="Phobius"/>
    </source>
</evidence>
<dbReference type="OrthoDB" id="3177103at2"/>
<dbReference type="STRING" id="211460.YH63_07570"/>
<reference evidence="3" key="1">
    <citation type="submission" date="2019-04" db="EMBL/GenBank/DDBJ databases">
        <title>Whole genome sequencing of cave bacteria.</title>
        <authorList>
            <person name="Gan H.M."/>
            <person name="Barton H."/>
            <person name="Savka M.A."/>
        </authorList>
    </citation>
    <scope>NUCLEOTIDE SEQUENCE [LARGE SCALE GENOMIC DNA]</scope>
    <source>
        <strain evidence="3">LC387</strain>
    </source>
</reference>
<dbReference type="InterPro" id="IPR050256">
    <property type="entry name" value="Glycosyltransferase_2"/>
</dbReference>
<feature type="transmembrane region" description="Helical" evidence="1">
    <location>
        <begin position="249"/>
        <end position="273"/>
    </location>
</feature>
<dbReference type="RefSeq" id="WP_083992578.1">
    <property type="nucleotide sequence ID" value="NZ_LBIA02000001.1"/>
</dbReference>
<dbReference type="EMBL" id="LBIA02000001">
    <property type="protein sequence ID" value="TKT71980.1"/>
    <property type="molecule type" value="Genomic_DNA"/>
</dbReference>
<accession>A0A4U6BNE6</accession>
<dbReference type="Pfam" id="PF00535">
    <property type="entry name" value="Glycos_transf_2"/>
    <property type="match status" value="1"/>
</dbReference>
<evidence type="ECO:0000313" key="4">
    <source>
        <dbReference type="Proteomes" id="UP000034832"/>
    </source>
</evidence>
<dbReference type="CDD" id="cd04179">
    <property type="entry name" value="DPM_DPG-synthase_like"/>
    <property type="match status" value="1"/>
</dbReference>
<dbReference type="SUPFAM" id="SSF53448">
    <property type="entry name" value="Nucleotide-diphospho-sugar transferases"/>
    <property type="match status" value="1"/>
</dbReference>
<dbReference type="InterPro" id="IPR001173">
    <property type="entry name" value="Glyco_trans_2-like"/>
</dbReference>
<keyword evidence="1" id="KW-0812">Transmembrane</keyword>
<gene>
    <name evidence="3" type="ORF">YH63_011425</name>
</gene>
<dbReference type="GO" id="GO:0016740">
    <property type="term" value="F:transferase activity"/>
    <property type="evidence" value="ECO:0007669"/>
    <property type="project" value="UniProtKB-KW"/>
</dbReference>
<proteinExistence type="predicted"/>
<dbReference type="AlphaFoldDB" id="A0A4U6BNE6"/>
<dbReference type="Proteomes" id="UP000034832">
    <property type="component" value="Unassembled WGS sequence"/>
</dbReference>
<dbReference type="Gene3D" id="3.90.550.10">
    <property type="entry name" value="Spore Coat Polysaccharide Biosynthesis Protein SpsA, Chain A"/>
    <property type="match status" value="1"/>
</dbReference>
<keyword evidence="4" id="KW-1185">Reference proteome</keyword>
<dbReference type="PANTHER" id="PTHR48090:SF7">
    <property type="entry name" value="RFBJ PROTEIN"/>
    <property type="match status" value="1"/>
</dbReference>
<protein>
    <submittedName>
        <fullName evidence="3">Glycosyltransferase</fullName>
    </submittedName>
</protein>
<name>A0A4U6BNE6_9BRAD</name>
<comment type="caution">
    <text evidence="3">The sequence shown here is derived from an EMBL/GenBank/DDBJ whole genome shotgun (WGS) entry which is preliminary data.</text>
</comment>
<keyword evidence="1" id="KW-1133">Transmembrane helix</keyword>
<evidence type="ECO:0000259" key="2">
    <source>
        <dbReference type="Pfam" id="PF00535"/>
    </source>
</evidence>
<organism evidence="3 4">
    <name type="scientific">Afipia massiliensis</name>
    <dbReference type="NCBI Taxonomy" id="211460"/>
    <lineage>
        <taxon>Bacteria</taxon>
        <taxon>Pseudomonadati</taxon>
        <taxon>Pseudomonadota</taxon>
        <taxon>Alphaproteobacteria</taxon>
        <taxon>Hyphomicrobiales</taxon>
        <taxon>Nitrobacteraceae</taxon>
        <taxon>Afipia</taxon>
    </lineage>
</organism>
<feature type="domain" description="Glycosyltransferase 2-like" evidence="2">
    <location>
        <begin position="28"/>
        <end position="179"/>
    </location>
</feature>
<keyword evidence="1" id="KW-0472">Membrane</keyword>
<sequence length="329" mass="35992">MSKLDRVRDEIDDLFPHSALVRNRSIAVLLPCYNEEAAIGRVIDGFKRALPGARIYVYDNNSTDGTYEAAVAAGAIVRREMLQGKGNVVRRMLADIDADIYILADGDATYDPTAAGALIEALVTRNLDMMVGTRNGGDGAFPRGHRFGNQLFNRILAHMFGDGFTDILSGYRVLSRRFAKSFPVTSSGFEIEAELSVHALDLKIATGEMPLPYATRPEGSQSKLRTYRDGTRILLTLIKLYKETRPLRFFSAIGAMLLIICAGLGAPLIVTYLETGLVPRFPTAILAAAIAQLGFLSFAIGLVLEAIAQGRREAKRMRYLDLDAVANKS</sequence>
<feature type="transmembrane region" description="Helical" evidence="1">
    <location>
        <begin position="285"/>
        <end position="308"/>
    </location>
</feature>
<dbReference type="InterPro" id="IPR029044">
    <property type="entry name" value="Nucleotide-diphossugar_trans"/>
</dbReference>